<dbReference type="AlphaFoldDB" id="F6Y0E2"/>
<evidence type="ECO:0008006" key="3">
    <source>
        <dbReference type="Google" id="ProtNLM"/>
    </source>
</evidence>
<dbReference type="SUPFAM" id="SSF49265">
    <property type="entry name" value="Fibronectin type III"/>
    <property type="match status" value="1"/>
</dbReference>
<reference evidence="1" key="3">
    <citation type="submission" date="2025-08" db="UniProtKB">
        <authorList>
            <consortium name="Ensembl"/>
        </authorList>
    </citation>
    <scope>IDENTIFICATION</scope>
</reference>
<dbReference type="InterPro" id="IPR036116">
    <property type="entry name" value="FN3_sf"/>
</dbReference>
<keyword evidence="2" id="KW-1185">Reference proteome</keyword>
<dbReference type="Proteomes" id="UP000008144">
    <property type="component" value="Chromosome 12"/>
</dbReference>
<name>F6Y0E2_CIOIN</name>
<accession>F6Y0E2</accession>
<reference evidence="1" key="2">
    <citation type="journal article" date="2008" name="Genome Biol.">
        <title>Improved genome assembly and evidence-based global gene model set for the chordate Ciona intestinalis: new insight into intron and operon populations.</title>
        <authorList>
            <person name="Satou Y."/>
            <person name="Mineta K."/>
            <person name="Ogasawara M."/>
            <person name="Sasakura Y."/>
            <person name="Shoguchi E."/>
            <person name="Ueno K."/>
            <person name="Yamada L."/>
            <person name="Matsumoto J."/>
            <person name="Wasserscheid J."/>
            <person name="Dewar K."/>
            <person name="Wiley G.B."/>
            <person name="Macmil S.L."/>
            <person name="Roe B.A."/>
            <person name="Zeller R.W."/>
            <person name="Hastings K.E."/>
            <person name="Lemaire P."/>
            <person name="Lindquist E."/>
            <person name="Endo T."/>
            <person name="Hotta K."/>
            <person name="Inaba K."/>
        </authorList>
    </citation>
    <scope>NUCLEOTIDE SEQUENCE [LARGE SCALE GENOMIC DNA]</scope>
    <source>
        <strain evidence="1">wild type</strain>
    </source>
</reference>
<protein>
    <recommendedName>
        <fullName evidence="3">Fibronectin type-III domain-containing protein</fullName>
    </recommendedName>
</protein>
<dbReference type="Gene3D" id="2.60.40.10">
    <property type="entry name" value="Immunoglobulins"/>
    <property type="match status" value="1"/>
</dbReference>
<sequence length="195" mass="22055">MVYPYTGMQVSLDGTGRSEKVVLFCGHHLVETVGVHHLKAYEFCRSEQNISELSTASSPPSNFRLYRVYDNFDDHSATVVIRWKAPHDVVRGKRVTRYFFKIVGHGKADVSERVTQESDTPDTYYNVTVTGLQYNQTHRFTVTPIVDREPSECGILGCQEYGDRAHLSFFIQDVDACSVIAGTNKTTYCDEHADC</sequence>
<reference evidence="2" key="1">
    <citation type="journal article" date="2002" name="Science">
        <title>The draft genome of Ciona intestinalis: insights into chordate and vertebrate origins.</title>
        <authorList>
            <person name="Dehal P."/>
            <person name="Satou Y."/>
            <person name="Campbell R.K."/>
            <person name="Chapman J."/>
            <person name="Degnan B."/>
            <person name="De Tomaso A."/>
            <person name="Davidson B."/>
            <person name="Di Gregorio A."/>
            <person name="Gelpke M."/>
            <person name="Goodstein D.M."/>
            <person name="Harafuji N."/>
            <person name="Hastings K.E."/>
            <person name="Ho I."/>
            <person name="Hotta K."/>
            <person name="Huang W."/>
            <person name="Kawashima T."/>
            <person name="Lemaire P."/>
            <person name="Martinez D."/>
            <person name="Meinertzhagen I.A."/>
            <person name="Necula S."/>
            <person name="Nonaka M."/>
            <person name="Putnam N."/>
            <person name="Rash S."/>
            <person name="Saiga H."/>
            <person name="Satake M."/>
            <person name="Terry A."/>
            <person name="Yamada L."/>
            <person name="Wang H.G."/>
            <person name="Awazu S."/>
            <person name="Azumi K."/>
            <person name="Boore J."/>
            <person name="Branno M."/>
            <person name="Chin-Bow S."/>
            <person name="DeSantis R."/>
            <person name="Doyle S."/>
            <person name="Francino P."/>
            <person name="Keys D.N."/>
            <person name="Haga S."/>
            <person name="Hayashi H."/>
            <person name="Hino K."/>
            <person name="Imai K.S."/>
            <person name="Inaba K."/>
            <person name="Kano S."/>
            <person name="Kobayashi K."/>
            <person name="Kobayashi M."/>
            <person name="Lee B.I."/>
            <person name="Makabe K.W."/>
            <person name="Manohar C."/>
            <person name="Matassi G."/>
            <person name="Medina M."/>
            <person name="Mochizuki Y."/>
            <person name="Mount S."/>
            <person name="Morishita T."/>
            <person name="Miura S."/>
            <person name="Nakayama A."/>
            <person name="Nishizaka S."/>
            <person name="Nomoto H."/>
            <person name="Ohta F."/>
            <person name="Oishi K."/>
            <person name="Rigoutsos I."/>
            <person name="Sano M."/>
            <person name="Sasaki A."/>
            <person name="Sasakura Y."/>
            <person name="Shoguchi E."/>
            <person name="Shin-i T."/>
            <person name="Spagnuolo A."/>
            <person name="Stainier D."/>
            <person name="Suzuki M.M."/>
            <person name="Tassy O."/>
            <person name="Takatori N."/>
            <person name="Tokuoka M."/>
            <person name="Yagi K."/>
            <person name="Yoshizaki F."/>
            <person name="Wada S."/>
            <person name="Zhang C."/>
            <person name="Hyatt P.D."/>
            <person name="Larimer F."/>
            <person name="Detter C."/>
            <person name="Doggett N."/>
            <person name="Glavina T."/>
            <person name="Hawkins T."/>
            <person name="Richardson P."/>
            <person name="Lucas S."/>
            <person name="Kohara Y."/>
            <person name="Levine M."/>
            <person name="Satoh N."/>
            <person name="Rokhsar D.S."/>
        </authorList>
    </citation>
    <scope>NUCLEOTIDE SEQUENCE [LARGE SCALE GENOMIC DNA]</scope>
</reference>
<dbReference type="Ensembl" id="ENSCINT00000026068.1">
    <property type="protein sequence ID" value="ENSCINP00000025822.1"/>
    <property type="gene ID" value="ENSCING00000014226.1"/>
</dbReference>
<dbReference type="CDD" id="cd00063">
    <property type="entry name" value="FN3"/>
    <property type="match status" value="1"/>
</dbReference>
<dbReference type="InterPro" id="IPR003961">
    <property type="entry name" value="FN3_dom"/>
</dbReference>
<dbReference type="HOGENOM" id="CLU_1399151_0_0_1"/>
<proteinExistence type="predicted"/>
<evidence type="ECO:0000313" key="1">
    <source>
        <dbReference type="Ensembl" id="ENSCINP00000025822.1"/>
    </source>
</evidence>
<dbReference type="InParanoid" id="F6Y0E2"/>
<dbReference type="InterPro" id="IPR013783">
    <property type="entry name" value="Ig-like_fold"/>
</dbReference>
<dbReference type="EMBL" id="EAAA01000984">
    <property type="status" value="NOT_ANNOTATED_CDS"/>
    <property type="molecule type" value="Genomic_DNA"/>
</dbReference>
<organism evidence="1 2">
    <name type="scientific">Ciona intestinalis</name>
    <name type="common">Transparent sea squirt</name>
    <name type="synonym">Ascidia intestinalis</name>
    <dbReference type="NCBI Taxonomy" id="7719"/>
    <lineage>
        <taxon>Eukaryota</taxon>
        <taxon>Metazoa</taxon>
        <taxon>Chordata</taxon>
        <taxon>Tunicata</taxon>
        <taxon>Ascidiacea</taxon>
        <taxon>Phlebobranchia</taxon>
        <taxon>Cionidae</taxon>
        <taxon>Ciona</taxon>
    </lineage>
</organism>
<evidence type="ECO:0000313" key="2">
    <source>
        <dbReference type="Proteomes" id="UP000008144"/>
    </source>
</evidence>
<reference evidence="1" key="4">
    <citation type="submission" date="2025-09" db="UniProtKB">
        <authorList>
            <consortium name="Ensembl"/>
        </authorList>
    </citation>
    <scope>IDENTIFICATION</scope>
</reference>